<feature type="transmembrane region" description="Helical" evidence="9">
    <location>
        <begin position="18"/>
        <end position="42"/>
    </location>
</feature>
<dbReference type="PANTHER" id="PTHR31942:SF72">
    <property type="entry name" value="MLO-LIKE PROTEIN"/>
    <property type="match status" value="1"/>
</dbReference>
<feature type="transmembrane region" description="Helical" evidence="9">
    <location>
        <begin position="225"/>
        <end position="243"/>
    </location>
</feature>
<evidence type="ECO:0000313" key="11">
    <source>
        <dbReference type="Proteomes" id="UP000823749"/>
    </source>
</evidence>
<dbReference type="Proteomes" id="UP000823749">
    <property type="component" value="Chromosome 13"/>
</dbReference>
<evidence type="ECO:0000256" key="7">
    <source>
        <dbReference type="ARBA" id="ARBA00023265"/>
    </source>
</evidence>
<evidence type="ECO:0000313" key="10">
    <source>
        <dbReference type="EMBL" id="KAG5516960.1"/>
    </source>
</evidence>
<dbReference type="PANTHER" id="PTHR31942">
    <property type="entry name" value="MLO-LIKE PROTEIN 1"/>
    <property type="match status" value="1"/>
</dbReference>
<evidence type="ECO:0000256" key="3">
    <source>
        <dbReference type="ARBA" id="ARBA00022692"/>
    </source>
</evidence>
<keyword evidence="6 8" id="KW-0472">Membrane</keyword>
<comment type="similarity">
    <text evidence="2 8">Belongs to the MLO family.</text>
</comment>
<evidence type="ECO:0000256" key="6">
    <source>
        <dbReference type="ARBA" id="ARBA00023136"/>
    </source>
</evidence>
<keyword evidence="3 8" id="KW-0812">Transmembrane</keyword>
<evidence type="ECO:0000256" key="8">
    <source>
        <dbReference type="RuleBase" id="RU280816"/>
    </source>
</evidence>
<evidence type="ECO:0000256" key="1">
    <source>
        <dbReference type="ARBA" id="ARBA00004141"/>
    </source>
</evidence>
<evidence type="ECO:0000256" key="9">
    <source>
        <dbReference type="SAM" id="Phobius"/>
    </source>
</evidence>
<dbReference type="AlphaFoldDB" id="A0AAV6HSI7"/>
<protein>
    <recommendedName>
        <fullName evidence="8">MLO-like protein</fullName>
    </recommendedName>
</protein>
<feature type="transmembrane region" description="Helical" evidence="9">
    <location>
        <begin position="200"/>
        <end position="219"/>
    </location>
</feature>
<comment type="domain">
    <text evidence="8">The C-terminus contains a calmodulin-binding domain, which binds calmodulin in a calcium-dependent fashion.</text>
</comment>
<evidence type="ECO:0000256" key="5">
    <source>
        <dbReference type="ARBA" id="ARBA00022989"/>
    </source>
</evidence>
<keyword evidence="4 8" id="KW-0611">Plant defense</keyword>
<name>A0AAV6HSI7_9ERIC</name>
<comment type="subcellular location">
    <subcellularLocation>
        <location evidence="1 8">Membrane</location>
        <topology evidence="1 8">Multi-pass membrane protein</topology>
    </subcellularLocation>
</comment>
<feature type="transmembrane region" description="Helical" evidence="9">
    <location>
        <begin position="63"/>
        <end position="82"/>
    </location>
</feature>
<dbReference type="EMBL" id="JACTNZ010000013">
    <property type="protein sequence ID" value="KAG5516960.1"/>
    <property type="molecule type" value="Genomic_DNA"/>
</dbReference>
<proteinExistence type="inferred from homology"/>
<reference evidence="10 11" key="1">
    <citation type="submission" date="2020-08" db="EMBL/GenBank/DDBJ databases">
        <title>Plant Genome Project.</title>
        <authorList>
            <person name="Zhang R.-G."/>
        </authorList>
    </citation>
    <scope>NUCLEOTIDE SEQUENCE [LARGE SCALE GENOMIC DNA]</scope>
    <source>
        <strain evidence="10">WSP0</strain>
        <tissue evidence="10">Leaf</tissue>
    </source>
</reference>
<feature type="transmembrane region" description="Helical" evidence="9">
    <location>
        <begin position="392"/>
        <end position="417"/>
    </location>
</feature>
<keyword evidence="11" id="KW-1185">Reference proteome</keyword>
<feature type="transmembrane region" description="Helical" evidence="9">
    <location>
        <begin position="129"/>
        <end position="151"/>
    </location>
</feature>
<sequence>MAEEEEEGQWTLEVTPTWAVATVCFVLIAVSLLIEYGLHLLAKYFKKQRRKSLIQALDKIKSDLMLLGFISLLLTVCEKPIANICIPRSVGETFIPCPRMKSDGEEESKCEEQGKLSFLSRKGVQELQLLIFVVAFFHVFSSFLTFSLGIAKACFLRQFYRSVSKVDYFTLRHGFIMAHFAEGSNFDFQKYLRRALEKDFGVVVGISFWIWIFSVVFIFLNAHVFYNYFWLPFIPLAMLLIVGTKLQGIITRMCVDTNDKSHVVRGTLLVRPSDHYFWFGRPKLLLHLMHLILFQVIDKDFLSNVFGSAFAHDISIYLMNSAFNLNSQTVGNKEKKTELWDFLIEPTNMFPGKLLPIGILHMDLGKHLDYFYPNHVFKFGIRSCFHHETEDIAIKLVMGLLVHILCGYVTLPLYALVTQMGTSMRKAVFTEVVVEGLKKWRVKAKKKVALRNNSARRSLDASITSLDTSASFSTVDGVSFRVELVNRFGDAPDTEFSAVEVGEDDSVGLVAAETTEHHQN</sequence>
<comment type="function">
    <text evidence="8">May be involved in modulation of pathogen defense and leaf cell death.</text>
</comment>
<accession>A0AAV6HSI7</accession>
<keyword evidence="7 8" id="KW-0568">Pathogenesis-related protein</keyword>
<dbReference type="Pfam" id="PF03094">
    <property type="entry name" value="Mlo"/>
    <property type="match status" value="3"/>
</dbReference>
<dbReference type="GO" id="GO:0016020">
    <property type="term" value="C:membrane"/>
    <property type="evidence" value="ECO:0007669"/>
    <property type="project" value="UniProtKB-SubCell"/>
</dbReference>
<dbReference type="GO" id="GO:0006952">
    <property type="term" value="P:defense response"/>
    <property type="evidence" value="ECO:0007669"/>
    <property type="project" value="UniProtKB-KW"/>
</dbReference>
<dbReference type="GO" id="GO:0005516">
    <property type="term" value="F:calmodulin binding"/>
    <property type="evidence" value="ECO:0007669"/>
    <property type="project" value="UniProtKB-KW"/>
</dbReference>
<comment type="caution">
    <text evidence="10">The sequence shown here is derived from an EMBL/GenBank/DDBJ whole genome shotgun (WGS) entry which is preliminary data.</text>
</comment>
<dbReference type="InterPro" id="IPR004326">
    <property type="entry name" value="Mlo"/>
</dbReference>
<evidence type="ECO:0000256" key="4">
    <source>
        <dbReference type="ARBA" id="ARBA00022821"/>
    </source>
</evidence>
<evidence type="ECO:0000256" key="2">
    <source>
        <dbReference type="ARBA" id="ARBA00006574"/>
    </source>
</evidence>
<gene>
    <name evidence="8" type="primary">MLO</name>
    <name evidence="10" type="ORF">RHGRI_037634</name>
</gene>
<keyword evidence="8" id="KW-0112">Calmodulin-binding</keyword>
<organism evidence="10 11">
    <name type="scientific">Rhododendron griersonianum</name>
    <dbReference type="NCBI Taxonomy" id="479676"/>
    <lineage>
        <taxon>Eukaryota</taxon>
        <taxon>Viridiplantae</taxon>
        <taxon>Streptophyta</taxon>
        <taxon>Embryophyta</taxon>
        <taxon>Tracheophyta</taxon>
        <taxon>Spermatophyta</taxon>
        <taxon>Magnoliopsida</taxon>
        <taxon>eudicotyledons</taxon>
        <taxon>Gunneridae</taxon>
        <taxon>Pentapetalae</taxon>
        <taxon>asterids</taxon>
        <taxon>Ericales</taxon>
        <taxon>Ericaceae</taxon>
        <taxon>Ericoideae</taxon>
        <taxon>Rhodoreae</taxon>
        <taxon>Rhododendron</taxon>
    </lineage>
</organism>
<keyword evidence="5 8" id="KW-1133">Transmembrane helix</keyword>